<name>A0A0F9ACS7_9ZZZZ</name>
<accession>A0A0F9ACS7</accession>
<protein>
    <submittedName>
        <fullName evidence="1">Uncharacterized protein</fullName>
    </submittedName>
</protein>
<gene>
    <name evidence="1" type="ORF">LCGC14_2928260</name>
</gene>
<dbReference type="InterPro" id="IPR013324">
    <property type="entry name" value="RNA_pol_sigma_r3/r4-like"/>
</dbReference>
<reference evidence="1" key="1">
    <citation type="journal article" date="2015" name="Nature">
        <title>Complex archaea that bridge the gap between prokaryotes and eukaryotes.</title>
        <authorList>
            <person name="Spang A."/>
            <person name="Saw J.H."/>
            <person name="Jorgensen S.L."/>
            <person name="Zaremba-Niedzwiedzka K."/>
            <person name="Martijn J."/>
            <person name="Lind A.E."/>
            <person name="van Eijk R."/>
            <person name="Schleper C."/>
            <person name="Guy L."/>
            <person name="Ettema T.J."/>
        </authorList>
    </citation>
    <scope>NUCLEOTIDE SEQUENCE</scope>
</reference>
<dbReference type="EMBL" id="LAZR01058382">
    <property type="protein sequence ID" value="KKK70011.1"/>
    <property type="molecule type" value="Genomic_DNA"/>
</dbReference>
<evidence type="ECO:0000313" key="1">
    <source>
        <dbReference type="EMBL" id="KKK70011.1"/>
    </source>
</evidence>
<proteinExistence type="predicted"/>
<dbReference type="AlphaFoldDB" id="A0A0F9ACS7"/>
<dbReference type="SUPFAM" id="SSF88659">
    <property type="entry name" value="Sigma3 and sigma4 domains of RNA polymerase sigma factors"/>
    <property type="match status" value="1"/>
</dbReference>
<comment type="caution">
    <text evidence="1">The sequence shown here is derived from an EMBL/GenBank/DDBJ whole genome shotgun (WGS) entry which is preliminary data.</text>
</comment>
<organism evidence="1">
    <name type="scientific">marine sediment metagenome</name>
    <dbReference type="NCBI Taxonomy" id="412755"/>
    <lineage>
        <taxon>unclassified sequences</taxon>
        <taxon>metagenomes</taxon>
        <taxon>ecological metagenomes</taxon>
    </lineage>
</organism>
<sequence>MSRLQPASTILKAIAGLTATLVAQDAASTGAAETRRRLVRLAVAQGYTLTEIGEASGITRQRVAQLAKESE</sequence>